<reference evidence="2 3" key="1">
    <citation type="submission" date="2024-06" db="EMBL/GenBank/DDBJ databases">
        <title>The Natural Products Discovery Center: Release of the First 8490 Sequenced Strains for Exploring Actinobacteria Biosynthetic Diversity.</title>
        <authorList>
            <person name="Kalkreuter E."/>
            <person name="Kautsar S.A."/>
            <person name="Yang D."/>
            <person name="Bader C.D."/>
            <person name="Teijaro C.N."/>
            <person name="Fluegel L."/>
            <person name="Davis C.M."/>
            <person name="Simpson J.R."/>
            <person name="Lauterbach L."/>
            <person name="Steele A.D."/>
            <person name="Gui C."/>
            <person name="Meng S."/>
            <person name="Li G."/>
            <person name="Viehrig K."/>
            <person name="Ye F."/>
            <person name="Su P."/>
            <person name="Kiefer A.F."/>
            <person name="Nichols A."/>
            <person name="Cepeda A.J."/>
            <person name="Yan W."/>
            <person name="Fan B."/>
            <person name="Jiang Y."/>
            <person name="Adhikari A."/>
            <person name="Zheng C.-J."/>
            <person name="Schuster L."/>
            <person name="Cowan T.M."/>
            <person name="Smanski M.J."/>
            <person name="Chevrette M.G."/>
            <person name="De Carvalho L.P.S."/>
            <person name="Shen B."/>
        </authorList>
    </citation>
    <scope>NUCLEOTIDE SEQUENCE [LARGE SCALE GENOMIC DNA]</scope>
    <source>
        <strain evidence="2 3">NPDC050403</strain>
    </source>
</reference>
<dbReference type="GO" id="GO:0016787">
    <property type="term" value="F:hydrolase activity"/>
    <property type="evidence" value="ECO:0007669"/>
    <property type="project" value="UniProtKB-KW"/>
</dbReference>
<dbReference type="RefSeq" id="WP_357783025.1">
    <property type="nucleotide sequence ID" value="NZ_JBFAKC010000005.1"/>
</dbReference>
<protein>
    <submittedName>
        <fullName evidence="2">Alpha/beta hydrolase</fullName>
    </submittedName>
</protein>
<evidence type="ECO:0000313" key="3">
    <source>
        <dbReference type="Proteomes" id="UP001551695"/>
    </source>
</evidence>
<proteinExistence type="predicted"/>
<keyword evidence="2" id="KW-0378">Hydrolase</keyword>
<name>A0ABV3FSE4_9NOCA</name>
<gene>
    <name evidence="2" type="ORF">AB0I48_12365</name>
</gene>
<dbReference type="InterPro" id="IPR012908">
    <property type="entry name" value="PGAP1-ab_dom-like"/>
</dbReference>
<organism evidence="2 3">
    <name type="scientific">Nocardia aurea</name>
    <dbReference type="NCBI Taxonomy" id="2144174"/>
    <lineage>
        <taxon>Bacteria</taxon>
        <taxon>Bacillati</taxon>
        <taxon>Actinomycetota</taxon>
        <taxon>Actinomycetes</taxon>
        <taxon>Mycobacteriales</taxon>
        <taxon>Nocardiaceae</taxon>
        <taxon>Nocardia</taxon>
    </lineage>
</organism>
<dbReference type="EMBL" id="JBFAKC010000005">
    <property type="protein sequence ID" value="MEV0708352.1"/>
    <property type="molecule type" value="Genomic_DNA"/>
</dbReference>
<sequence length="403" mass="42367">MSGTHPQRKAEVRALARLAGDELGGAVDGIGAVHRAISDRVFAAVRLGVGPAAQPVKLVHDAITDGVYRAVSAAAVAAGTVAEHTADVPGVALSRTVFGSGLLAALQGLIGDTLADQRPILAGPMTFRCAGAPIAAEQVAAGLTRPSGHIVVFLHGLAETEHAWHLGGGPSYAERLDTDMGCSALQIRYNSGLRIHDNAAQLSELMQRLVDHWPVPVERISLVGHSMGGLIVRGACFEASEAGRTWVRAVRKVVCLGSPHLGAPLEQVVHHGSSLLGLLPETRPFGRLLRRRSAGIRDLRRGSVLEDAEAADIPLLEGVDHYFVTASITRSPRNPLGRVLGDGLVLTPSGAGRNRSRRIGFEESNGLHLPGANHFTLLNHEAVYAALRDWLGASEAARADSTG</sequence>
<dbReference type="InterPro" id="IPR029058">
    <property type="entry name" value="AB_hydrolase_fold"/>
</dbReference>
<dbReference type="Proteomes" id="UP001551695">
    <property type="component" value="Unassembled WGS sequence"/>
</dbReference>
<feature type="domain" description="GPI inositol-deacylase PGAP1-like alpha/beta" evidence="1">
    <location>
        <begin position="195"/>
        <end position="266"/>
    </location>
</feature>
<evidence type="ECO:0000259" key="1">
    <source>
        <dbReference type="Pfam" id="PF07819"/>
    </source>
</evidence>
<dbReference type="SUPFAM" id="SSF53474">
    <property type="entry name" value="alpha/beta-Hydrolases"/>
    <property type="match status" value="1"/>
</dbReference>
<dbReference type="Pfam" id="PF07819">
    <property type="entry name" value="PGAP1"/>
    <property type="match status" value="1"/>
</dbReference>
<accession>A0ABV3FSE4</accession>
<evidence type="ECO:0000313" key="2">
    <source>
        <dbReference type="EMBL" id="MEV0708352.1"/>
    </source>
</evidence>
<keyword evidence="3" id="KW-1185">Reference proteome</keyword>
<dbReference type="Gene3D" id="3.40.50.1820">
    <property type="entry name" value="alpha/beta hydrolase"/>
    <property type="match status" value="1"/>
</dbReference>
<comment type="caution">
    <text evidence="2">The sequence shown here is derived from an EMBL/GenBank/DDBJ whole genome shotgun (WGS) entry which is preliminary data.</text>
</comment>